<evidence type="ECO:0000313" key="2">
    <source>
        <dbReference type="Proteomes" id="UP000193964"/>
    </source>
</evidence>
<dbReference type="EMBL" id="LQQA01000008">
    <property type="protein sequence ID" value="ORX17191.1"/>
    <property type="molecule type" value="Genomic_DNA"/>
</dbReference>
<protein>
    <submittedName>
        <fullName evidence="1">Uncharacterized protein</fullName>
    </submittedName>
</protein>
<reference evidence="1 2" key="1">
    <citation type="submission" date="2016-01" db="EMBL/GenBank/DDBJ databases">
        <title>The new phylogeny of the genus Mycobacterium.</title>
        <authorList>
            <person name="Tarcisio F."/>
            <person name="Conor M."/>
            <person name="Antonella G."/>
            <person name="Elisabetta G."/>
            <person name="Giulia F.S."/>
            <person name="Sara T."/>
            <person name="Anna F."/>
            <person name="Clotilde B."/>
            <person name="Roberto B."/>
            <person name="Veronica D.S."/>
            <person name="Fabio R."/>
            <person name="Monica P."/>
            <person name="Olivier J."/>
            <person name="Enrico T."/>
            <person name="Nicola S."/>
        </authorList>
    </citation>
    <scope>NUCLEOTIDE SEQUENCE [LARGE SCALE GENOMIC DNA]</scope>
    <source>
        <strain evidence="1 2">ATCC 700010</strain>
    </source>
</reference>
<dbReference type="Proteomes" id="UP000193964">
    <property type="component" value="Unassembled WGS sequence"/>
</dbReference>
<gene>
    <name evidence="1" type="ORF">AWC31_17840</name>
</gene>
<comment type="caution">
    <text evidence="1">The sequence shown here is derived from an EMBL/GenBank/DDBJ whole genome shotgun (WGS) entry which is preliminary data.</text>
</comment>
<evidence type="ECO:0000313" key="1">
    <source>
        <dbReference type="EMBL" id="ORX17191.1"/>
    </source>
</evidence>
<organism evidence="1 2">
    <name type="scientific">Mycolicibacterium wolinskyi</name>
    <dbReference type="NCBI Taxonomy" id="59750"/>
    <lineage>
        <taxon>Bacteria</taxon>
        <taxon>Bacillati</taxon>
        <taxon>Actinomycetota</taxon>
        <taxon>Actinomycetes</taxon>
        <taxon>Mycobacteriales</taxon>
        <taxon>Mycobacteriaceae</taxon>
        <taxon>Mycolicibacterium</taxon>
    </lineage>
</organism>
<accession>A0A1X2FFI1</accession>
<sequence length="113" mass="12268">MTVSQLRDELKRLRDEVRTRARFDIPDPAESGLRAELTTLREALVQQRAITDALAAADEARAEVVQHLIAAVTASETADERRREALAAAQVTIGQFITPGNAESLGSSKDQGL</sequence>
<dbReference type="AlphaFoldDB" id="A0A1X2FFI1"/>
<name>A0A1X2FFI1_9MYCO</name>
<dbReference type="RefSeq" id="WP_234816754.1">
    <property type="nucleotide sequence ID" value="NZ_JACKUA010000050.1"/>
</dbReference>
<proteinExistence type="predicted"/>